<dbReference type="GO" id="GO:0008017">
    <property type="term" value="F:microtubule binding"/>
    <property type="evidence" value="ECO:0007669"/>
    <property type="project" value="InterPro"/>
</dbReference>
<feature type="region of interest" description="Disordered" evidence="11">
    <location>
        <begin position="169"/>
        <end position="195"/>
    </location>
</feature>
<dbReference type="GO" id="GO:0042073">
    <property type="term" value="P:intraciliary transport"/>
    <property type="evidence" value="ECO:0007669"/>
    <property type="project" value="TreeGrafter"/>
</dbReference>
<evidence type="ECO:0000259" key="12">
    <source>
        <dbReference type="Pfam" id="PF10243"/>
    </source>
</evidence>
<sequence length="596" mass="68122">MGSFVERTQETLGKHIKKPALTEKLLLKPPFRFIFDIILSVNKQCGLFDNVFKPSEFIFENINGKEEKKLFLEKAIKHISEILKREIPCKPSKIIAGLEPENTNIFFQEIGLAIDNKIIGRKEDTTIAIIVEDEEKIKKEKGENDKVDIKDKAKKGENRNDSKEKLIRQDKPRKEEKIANQTTQKQSTNVSKKTVLLGDTDTKKNLNIKMNQGKKVLETRNASNKPKVIIEKPIKIHKTSKPLLSNERKIDERKNSVVKPTINCEILDEVKTEAGSGIEQKNGEKEKNKEEVNGKIAVPENNFCETITGNREESSKSPPGKSSDNRPVSAKQRLRTPLPLGETFSVEDKKPDFVRPEYIETQRLDILPSSRFPDQISKPEPVKGSMDSNIPEAGLTSEEKKKEILIQKSPVKEAEEAIGVDLDEVERLIKAAEEDPLDIVLPEHADLNDGSNHGKLVSTILATQKELVGTTHVETENDVRKAEIEARKKEKELLQNSLQEATRSLRPLLRLMETAQEDSELMRRELKQWKTRREALEEELNNKKGSYALTIAPLKEELTEIENDIEKFDQRIEEVRLRMLDKYQTSTELFEKLYSR</sequence>
<dbReference type="InterPro" id="IPR040468">
    <property type="entry name" value="TRAF3IP1_N"/>
</dbReference>
<dbReference type="GO" id="GO:0048513">
    <property type="term" value="P:animal organ development"/>
    <property type="evidence" value="ECO:0007669"/>
    <property type="project" value="UniProtKB-ARBA"/>
</dbReference>
<dbReference type="Pfam" id="PF17749">
    <property type="entry name" value="MIP-T3_C"/>
    <property type="match status" value="1"/>
</dbReference>
<evidence type="ECO:0000313" key="15">
    <source>
        <dbReference type="Proteomes" id="UP001187531"/>
    </source>
</evidence>
<evidence type="ECO:0000256" key="2">
    <source>
        <dbReference type="ARBA" id="ARBA00004430"/>
    </source>
</evidence>
<evidence type="ECO:0000256" key="4">
    <source>
        <dbReference type="ARBA" id="ARBA00022794"/>
    </source>
</evidence>
<dbReference type="GO" id="GO:0048731">
    <property type="term" value="P:system development"/>
    <property type="evidence" value="ECO:0007669"/>
    <property type="project" value="UniProtKB-ARBA"/>
</dbReference>
<keyword evidence="15" id="KW-1185">Reference proteome</keyword>
<evidence type="ECO:0000256" key="11">
    <source>
        <dbReference type="SAM" id="MobiDB-lite"/>
    </source>
</evidence>
<feature type="compositionally biased region" description="Basic and acidic residues" evidence="11">
    <location>
        <begin position="169"/>
        <end position="178"/>
    </location>
</feature>
<dbReference type="GO" id="GO:0070507">
    <property type="term" value="P:regulation of microtubule cytoskeleton organization"/>
    <property type="evidence" value="ECO:0007669"/>
    <property type="project" value="TreeGrafter"/>
</dbReference>
<proteinExistence type="inferred from homology"/>
<evidence type="ECO:0000256" key="8">
    <source>
        <dbReference type="ARBA" id="ARBA00043971"/>
    </source>
</evidence>
<evidence type="ECO:0000256" key="5">
    <source>
        <dbReference type="ARBA" id="ARBA00023054"/>
    </source>
</evidence>
<name>A0AA88I6X4_ARTSF</name>
<feature type="region of interest" description="Disordered" evidence="11">
    <location>
        <begin position="370"/>
        <end position="392"/>
    </location>
</feature>
<feature type="domain" description="TRAF3-interacting protein 1 N-terminal" evidence="12">
    <location>
        <begin position="4"/>
        <end position="111"/>
    </location>
</feature>
<feature type="compositionally biased region" description="Polar residues" evidence="11">
    <location>
        <begin position="179"/>
        <end position="192"/>
    </location>
</feature>
<comment type="similarity">
    <text evidence="8">Belongs to the TRAF3IP1 family.</text>
</comment>
<dbReference type="GO" id="GO:0036064">
    <property type="term" value="C:ciliary basal body"/>
    <property type="evidence" value="ECO:0007669"/>
    <property type="project" value="TreeGrafter"/>
</dbReference>
<evidence type="ECO:0000313" key="14">
    <source>
        <dbReference type="EMBL" id="KAK2721419.1"/>
    </source>
</evidence>
<dbReference type="Gene3D" id="1.10.418.50">
    <property type="entry name" value="Microtubule-binding protein MIP-T3"/>
    <property type="match status" value="1"/>
</dbReference>
<dbReference type="GO" id="GO:0060271">
    <property type="term" value="P:cilium assembly"/>
    <property type="evidence" value="ECO:0007669"/>
    <property type="project" value="TreeGrafter"/>
</dbReference>
<dbReference type="EMBL" id="JAVRJZ010000006">
    <property type="protein sequence ID" value="KAK2721419.1"/>
    <property type="molecule type" value="Genomic_DNA"/>
</dbReference>
<dbReference type="InterPro" id="IPR042576">
    <property type="entry name" value="TRAF3IP1_N_sf"/>
</dbReference>
<keyword evidence="3" id="KW-0963">Cytoplasm</keyword>
<evidence type="ECO:0000256" key="6">
    <source>
        <dbReference type="ARBA" id="ARBA00023212"/>
    </source>
</evidence>
<keyword evidence="4" id="KW-0970">Cilium biogenesis/degradation</keyword>
<reference evidence="14" key="1">
    <citation type="submission" date="2023-07" db="EMBL/GenBank/DDBJ databases">
        <title>Chromosome-level genome assembly of Artemia franciscana.</title>
        <authorList>
            <person name="Jo E."/>
        </authorList>
    </citation>
    <scope>NUCLEOTIDE SEQUENCE</scope>
    <source>
        <tissue evidence="14">Whole body</tissue>
    </source>
</reference>
<protein>
    <recommendedName>
        <fullName evidence="9">TRAF3-interacting protein 1</fullName>
    </recommendedName>
</protein>
<evidence type="ECO:0000256" key="9">
    <source>
        <dbReference type="ARBA" id="ARBA00070492"/>
    </source>
</evidence>
<dbReference type="GO" id="GO:0030992">
    <property type="term" value="C:intraciliary transport particle B"/>
    <property type="evidence" value="ECO:0007669"/>
    <property type="project" value="TreeGrafter"/>
</dbReference>
<dbReference type="PANTHER" id="PTHR31363">
    <property type="entry name" value="TRAF3-INTERACTING PROTEIN 1"/>
    <property type="match status" value="1"/>
</dbReference>
<comment type="subcellular location">
    <subcellularLocation>
        <location evidence="2">Cytoplasm</location>
        <location evidence="2">Cytoskeleton</location>
        <location evidence="2">Cilium axoneme</location>
    </subcellularLocation>
    <subcellularLocation>
        <location evidence="1">Cytoplasm</location>
        <location evidence="1">Cytoskeleton</location>
        <location evidence="1">Cilium basal body</location>
    </subcellularLocation>
</comment>
<comment type="caution">
    <text evidence="14">The sequence shown here is derived from an EMBL/GenBank/DDBJ whole genome shotgun (WGS) entry which is preliminary data.</text>
</comment>
<dbReference type="InterPro" id="IPR041476">
    <property type="entry name" value="TRAF3IP1_C"/>
</dbReference>
<feature type="compositionally biased region" description="Basic and acidic residues" evidence="11">
    <location>
        <begin position="281"/>
        <end position="293"/>
    </location>
</feature>
<evidence type="ECO:0000256" key="10">
    <source>
        <dbReference type="SAM" id="Coils"/>
    </source>
</evidence>
<dbReference type="AlphaFoldDB" id="A0AA88I6X4"/>
<gene>
    <name evidence="14" type="ORF">QYM36_003640</name>
</gene>
<organism evidence="14 15">
    <name type="scientific">Artemia franciscana</name>
    <name type="common">Brine shrimp</name>
    <name type="synonym">Artemia sanfranciscana</name>
    <dbReference type="NCBI Taxonomy" id="6661"/>
    <lineage>
        <taxon>Eukaryota</taxon>
        <taxon>Metazoa</taxon>
        <taxon>Ecdysozoa</taxon>
        <taxon>Arthropoda</taxon>
        <taxon>Crustacea</taxon>
        <taxon>Branchiopoda</taxon>
        <taxon>Anostraca</taxon>
        <taxon>Artemiidae</taxon>
        <taxon>Artemia</taxon>
    </lineage>
</organism>
<keyword evidence="7" id="KW-0966">Cell projection</keyword>
<dbReference type="FunFam" id="1.10.418.50:FF:000001">
    <property type="entry name" value="TRAF3-interacting protein 1 isoform X1"/>
    <property type="match status" value="1"/>
</dbReference>
<evidence type="ECO:0000256" key="7">
    <source>
        <dbReference type="ARBA" id="ARBA00023273"/>
    </source>
</evidence>
<evidence type="ECO:0000256" key="1">
    <source>
        <dbReference type="ARBA" id="ARBA00004120"/>
    </source>
</evidence>
<feature type="coiled-coil region" evidence="10">
    <location>
        <begin position="472"/>
        <end position="578"/>
    </location>
</feature>
<dbReference type="GO" id="GO:0005930">
    <property type="term" value="C:axoneme"/>
    <property type="evidence" value="ECO:0007669"/>
    <property type="project" value="UniProtKB-SubCell"/>
</dbReference>
<dbReference type="Pfam" id="PF10243">
    <property type="entry name" value="MIP-T3"/>
    <property type="match status" value="1"/>
</dbReference>
<dbReference type="InterPro" id="IPR018799">
    <property type="entry name" value="TRAF3IP1"/>
</dbReference>
<dbReference type="PANTHER" id="PTHR31363:SF0">
    <property type="entry name" value="TRAF3-INTERACTING PROTEIN 1"/>
    <property type="match status" value="1"/>
</dbReference>
<keyword evidence="5 10" id="KW-0175">Coiled coil</keyword>
<feature type="domain" description="TRAF3-interacting protein 1 C-terminal" evidence="13">
    <location>
        <begin position="449"/>
        <end position="581"/>
    </location>
</feature>
<accession>A0AA88I6X4</accession>
<evidence type="ECO:0000256" key="3">
    <source>
        <dbReference type="ARBA" id="ARBA00022490"/>
    </source>
</evidence>
<keyword evidence="6" id="KW-0206">Cytoskeleton</keyword>
<feature type="region of interest" description="Disordered" evidence="11">
    <location>
        <begin position="277"/>
        <end position="338"/>
    </location>
</feature>
<dbReference type="Proteomes" id="UP001187531">
    <property type="component" value="Unassembled WGS sequence"/>
</dbReference>
<evidence type="ECO:0000259" key="13">
    <source>
        <dbReference type="Pfam" id="PF17749"/>
    </source>
</evidence>